<evidence type="ECO:0000313" key="4">
    <source>
        <dbReference type="EMBL" id="CAK9854953.1"/>
    </source>
</evidence>
<keyword evidence="5" id="KW-1185">Reference proteome</keyword>
<sequence length="148" mass="16919">MGKEGNWFSAVKRAFHSPSKDKDTEKSEPKDPDLLVDIYRVAAERPRNKTRRWGFGKSAHTDQKDIRADKKKVENLNIGGATAWPSHKANALQQSTQQYAARRALRALRGLVRLQALVRGHRVRRQAAITLRCMQALVRVQARVRARR</sequence>
<feature type="non-terminal residue" evidence="4">
    <location>
        <position position="148"/>
    </location>
</feature>
<comment type="similarity">
    <text evidence="2">Belongs to the IQD family.</text>
</comment>
<name>A0ABP0ZWV3_9BRYO</name>
<evidence type="ECO:0000256" key="3">
    <source>
        <dbReference type="SAM" id="MobiDB-lite"/>
    </source>
</evidence>
<accession>A0ABP0ZWV3</accession>
<dbReference type="PANTHER" id="PTHR32295:SF6">
    <property type="entry name" value="PROTEIN IQ-DOMAIN 18"/>
    <property type="match status" value="1"/>
</dbReference>
<feature type="region of interest" description="Disordered" evidence="3">
    <location>
        <begin position="1"/>
        <end position="31"/>
    </location>
</feature>
<feature type="compositionally biased region" description="Basic and acidic residues" evidence="3">
    <location>
        <begin position="18"/>
        <end position="31"/>
    </location>
</feature>
<reference evidence="4" key="1">
    <citation type="submission" date="2024-03" db="EMBL/GenBank/DDBJ databases">
        <authorList>
            <consortium name="ELIXIR-Norway"/>
            <consortium name="Elixir Norway"/>
        </authorList>
    </citation>
    <scope>NUCLEOTIDE SEQUENCE</scope>
</reference>
<dbReference type="PROSITE" id="PS50096">
    <property type="entry name" value="IQ"/>
    <property type="match status" value="1"/>
</dbReference>
<dbReference type="PANTHER" id="PTHR32295">
    <property type="entry name" value="IQ-DOMAIN 5-RELATED"/>
    <property type="match status" value="1"/>
</dbReference>
<comment type="caution">
    <text evidence="4">The sequence shown here is derived from an EMBL/GenBank/DDBJ whole genome shotgun (WGS) entry which is preliminary data.</text>
</comment>
<evidence type="ECO:0000256" key="2">
    <source>
        <dbReference type="ARBA" id="ARBA00024341"/>
    </source>
</evidence>
<evidence type="ECO:0000256" key="1">
    <source>
        <dbReference type="ARBA" id="ARBA00022860"/>
    </source>
</evidence>
<protein>
    <submittedName>
        <fullName evidence="4">Uncharacterized protein</fullName>
    </submittedName>
</protein>
<organism evidence="4 5">
    <name type="scientific">Sphagnum jensenii</name>
    <dbReference type="NCBI Taxonomy" id="128206"/>
    <lineage>
        <taxon>Eukaryota</taxon>
        <taxon>Viridiplantae</taxon>
        <taxon>Streptophyta</taxon>
        <taxon>Embryophyta</taxon>
        <taxon>Bryophyta</taxon>
        <taxon>Sphagnophytina</taxon>
        <taxon>Sphagnopsida</taxon>
        <taxon>Sphagnales</taxon>
        <taxon>Sphagnaceae</taxon>
        <taxon>Sphagnum</taxon>
    </lineage>
</organism>
<keyword evidence="1" id="KW-0112">Calmodulin-binding</keyword>
<dbReference type="EMBL" id="CAXHBF010000053">
    <property type="protein sequence ID" value="CAK9854953.1"/>
    <property type="molecule type" value="Genomic_DNA"/>
</dbReference>
<evidence type="ECO:0000313" key="5">
    <source>
        <dbReference type="Proteomes" id="UP001497522"/>
    </source>
</evidence>
<proteinExistence type="inferred from homology"/>
<dbReference type="Proteomes" id="UP001497522">
    <property type="component" value="Unassembled WGS sequence"/>
</dbReference>
<gene>
    <name evidence="4" type="ORF">CSSPJE1EN2_LOCUS24885</name>
</gene>